<dbReference type="EMBL" id="BQNB010012766">
    <property type="protein sequence ID" value="GJT07630.1"/>
    <property type="molecule type" value="Genomic_DNA"/>
</dbReference>
<organism evidence="1 2">
    <name type="scientific">Tanacetum coccineum</name>
    <dbReference type="NCBI Taxonomy" id="301880"/>
    <lineage>
        <taxon>Eukaryota</taxon>
        <taxon>Viridiplantae</taxon>
        <taxon>Streptophyta</taxon>
        <taxon>Embryophyta</taxon>
        <taxon>Tracheophyta</taxon>
        <taxon>Spermatophyta</taxon>
        <taxon>Magnoliopsida</taxon>
        <taxon>eudicotyledons</taxon>
        <taxon>Gunneridae</taxon>
        <taxon>Pentapetalae</taxon>
        <taxon>asterids</taxon>
        <taxon>campanulids</taxon>
        <taxon>Asterales</taxon>
        <taxon>Asteraceae</taxon>
        <taxon>Asteroideae</taxon>
        <taxon>Anthemideae</taxon>
        <taxon>Anthemidinae</taxon>
        <taxon>Tanacetum</taxon>
    </lineage>
</organism>
<proteinExistence type="predicted"/>
<accession>A0ABQ5AYV0</accession>
<reference evidence="1" key="2">
    <citation type="submission" date="2022-01" db="EMBL/GenBank/DDBJ databases">
        <authorList>
            <person name="Yamashiro T."/>
            <person name="Shiraishi A."/>
            <person name="Satake H."/>
            <person name="Nakayama K."/>
        </authorList>
    </citation>
    <scope>NUCLEOTIDE SEQUENCE</scope>
</reference>
<gene>
    <name evidence="1" type="ORF">Tco_0842092</name>
</gene>
<keyword evidence="2" id="KW-1185">Reference proteome</keyword>
<evidence type="ECO:0000313" key="2">
    <source>
        <dbReference type="Proteomes" id="UP001151760"/>
    </source>
</evidence>
<comment type="caution">
    <text evidence="1">The sequence shown here is derived from an EMBL/GenBank/DDBJ whole genome shotgun (WGS) entry which is preliminary data.</text>
</comment>
<dbReference type="Proteomes" id="UP001151760">
    <property type="component" value="Unassembled WGS sequence"/>
</dbReference>
<protein>
    <submittedName>
        <fullName evidence="1">Uncharacterized protein</fullName>
    </submittedName>
</protein>
<reference evidence="1" key="1">
    <citation type="journal article" date="2022" name="Int. J. Mol. Sci.">
        <title>Draft Genome of Tanacetum Coccineum: Genomic Comparison of Closely Related Tanacetum-Family Plants.</title>
        <authorList>
            <person name="Yamashiro T."/>
            <person name="Shiraishi A."/>
            <person name="Nakayama K."/>
            <person name="Satake H."/>
        </authorList>
    </citation>
    <scope>NUCLEOTIDE SEQUENCE</scope>
</reference>
<sequence>MGLAGKVEDKQCFDINRYGFGEMAVLVPEGLGQVGGPLSVSVFSASNLTVDFLELTLTLTLTFADFGFDLTFASRSFCSRACFVQIPSESEGIPDSVCDVPLCNNPTPLEAFKEYSKIVIDLNNDSTSSDDDSPYGEDIDYVDASPPDAEIVSLEVVEIVIPEVRGVDTDTLLTIKG</sequence>
<name>A0ABQ5AYV0_9ASTR</name>
<evidence type="ECO:0000313" key="1">
    <source>
        <dbReference type="EMBL" id="GJT07630.1"/>
    </source>
</evidence>